<dbReference type="InterPro" id="IPR043132">
    <property type="entry name" value="BCAT-like_C"/>
</dbReference>
<reference evidence="4 5" key="1">
    <citation type="submission" date="2012-01" db="EMBL/GenBank/DDBJ databases">
        <title>Complete sequence of chromosome of Clostridium pasteurianum BC1.</title>
        <authorList>
            <consortium name="US DOE Joint Genome Institute"/>
            <person name="Lucas S."/>
            <person name="Han J."/>
            <person name="Lapidus A."/>
            <person name="Cheng J.-F."/>
            <person name="Goodwin L."/>
            <person name="Pitluck S."/>
            <person name="Peters L."/>
            <person name="Mikhailova N."/>
            <person name="Teshima H."/>
            <person name="Detter J.C."/>
            <person name="Han C."/>
            <person name="Tapia R."/>
            <person name="Land M."/>
            <person name="Hauser L."/>
            <person name="Kyrpides N."/>
            <person name="Ivanova N."/>
            <person name="Pagani I."/>
            <person name="Dunn J."/>
            <person name="Taghavi S."/>
            <person name="Francis A."/>
            <person name="van der Lelie D."/>
            <person name="Woyke T."/>
        </authorList>
    </citation>
    <scope>NUCLEOTIDE SEQUENCE [LARGE SCALE GENOMIC DNA]</scope>
    <source>
        <strain evidence="4 5">BC1</strain>
    </source>
</reference>
<dbReference type="OrthoDB" id="9805628at2"/>
<dbReference type="InterPro" id="IPR050571">
    <property type="entry name" value="Class-IV_PLP-Dep_Aminotrnsfr"/>
</dbReference>
<dbReference type="CDD" id="cd00449">
    <property type="entry name" value="PLPDE_IV"/>
    <property type="match status" value="1"/>
</dbReference>
<evidence type="ECO:0000313" key="5">
    <source>
        <dbReference type="Proteomes" id="UP000013523"/>
    </source>
</evidence>
<dbReference type="Gene3D" id="3.30.470.10">
    <property type="match status" value="1"/>
</dbReference>
<dbReference type="GO" id="GO:0008483">
    <property type="term" value="F:transaminase activity"/>
    <property type="evidence" value="ECO:0007669"/>
    <property type="project" value="UniProtKB-KW"/>
</dbReference>
<keyword evidence="4" id="KW-0808">Transferase</keyword>
<organism evidence="4 5">
    <name type="scientific">Clostridium pasteurianum BC1</name>
    <dbReference type="NCBI Taxonomy" id="86416"/>
    <lineage>
        <taxon>Bacteria</taxon>
        <taxon>Bacillati</taxon>
        <taxon>Bacillota</taxon>
        <taxon>Clostridia</taxon>
        <taxon>Eubacteriales</taxon>
        <taxon>Clostridiaceae</taxon>
        <taxon>Clostridium</taxon>
    </lineage>
</organism>
<dbReference type="GO" id="GO:0005829">
    <property type="term" value="C:cytosol"/>
    <property type="evidence" value="ECO:0007669"/>
    <property type="project" value="TreeGrafter"/>
</dbReference>
<dbReference type="InterPro" id="IPR043131">
    <property type="entry name" value="BCAT-like_N"/>
</dbReference>
<keyword evidence="4" id="KW-0032">Aminotransferase</keyword>
<dbReference type="EMBL" id="CP003261">
    <property type="protein sequence ID" value="AGK97812.1"/>
    <property type="molecule type" value="Genomic_DNA"/>
</dbReference>
<dbReference type="Gene3D" id="3.20.10.10">
    <property type="entry name" value="D-amino Acid Aminotransferase, subunit A, domain 2"/>
    <property type="match status" value="1"/>
</dbReference>
<evidence type="ECO:0000256" key="2">
    <source>
        <dbReference type="ARBA" id="ARBA00009320"/>
    </source>
</evidence>
<dbReference type="GO" id="GO:0016829">
    <property type="term" value="F:lyase activity"/>
    <property type="evidence" value="ECO:0007669"/>
    <property type="project" value="UniProtKB-KW"/>
</dbReference>
<dbReference type="eggNOG" id="COG0115">
    <property type="taxonomic scope" value="Bacteria"/>
</dbReference>
<sequence>MEDISYREFYIQNDEIKQKDSFNGEFITLGKSLYEVIRIEEGVPLFVEKNLKRLENSAKITNLILSISPEEIRKKINKLIQVNDVKIGNIKIVFNFFKDKCNFYAYFLKHNYPTKDQYDNGVDTIFFHGERRNPNAKIVNTEFRASVEAKMKENNAYEALLVDRNGNITEGSRSNIFMVKDKTVYTAPLEDVLPGTTRDSIIEVALKCGYEFKEKRINYKDVTKIDGMFISGTLSKVLPIRRIGTIQLNSSKNAAIRNIMAEYDKMIKEYITENRLLKI</sequence>
<keyword evidence="5" id="KW-1185">Reference proteome</keyword>
<dbReference type="AlphaFoldDB" id="R4K3V3"/>
<dbReference type="HOGENOM" id="CLU_020844_4_2_9"/>
<protein>
    <submittedName>
        <fullName evidence="4">Branched-chain amino acid aminotransferase/4-amino-4-deoxychorismate lyase</fullName>
    </submittedName>
</protein>
<evidence type="ECO:0000256" key="1">
    <source>
        <dbReference type="ARBA" id="ARBA00001933"/>
    </source>
</evidence>
<proteinExistence type="inferred from homology"/>
<accession>R4K3V3</accession>
<dbReference type="PATRIC" id="fig|86416.3.peg.2967"/>
<evidence type="ECO:0000256" key="3">
    <source>
        <dbReference type="ARBA" id="ARBA00022898"/>
    </source>
</evidence>
<dbReference type="PANTHER" id="PTHR42743">
    <property type="entry name" value="AMINO-ACID AMINOTRANSFERASE"/>
    <property type="match status" value="1"/>
</dbReference>
<dbReference type="InterPro" id="IPR001544">
    <property type="entry name" value="Aminotrans_IV"/>
</dbReference>
<dbReference type="RefSeq" id="WP_015616104.1">
    <property type="nucleotide sequence ID" value="NC_021182.1"/>
</dbReference>
<dbReference type="SUPFAM" id="SSF56752">
    <property type="entry name" value="D-aminoacid aminotransferase-like PLP-dependent enzymes"/>
    <property type="match status" value="1"/>
</dbReference>
<comment type="cofactor">
    <cofactor evidence="1">
        <name>pyridoxal 5'-phosphate</name>
        <dbReference type="ChEBI" id="CHEBI:597326"/>
    </cofactor>
</comment>
<dbReference type="PANTHER" id="PTHR42743:SF11">
    <property type="entry name" value="AMINODEOXYCHORISMATE LYASE"/>
    <property type="match status" value="1"/>
</dbReference>
<keyword evidence="3" id="KW-0663">Pyridoxal phosphate</keyword>
<comment type="similarity">
    <text evidence="2">Belongs to the class-IV pyridoxal-phosphate-dependent aminotransferase family.</text>
</comment>
<dbReference type="STRING" id="86416.Clopa_2981"/>
<evidence type="ECO:0000313" key="4">
    <source>
        <dbReference type="EMBL" id="AGK97812.1"/>
    </source>
</evidence>
<dbReference type="InterPro" id="IPR036038">
    <property type="entry name" value="Aminotransferase-like"/>
</dbReference>
<dbReference type="GO" id="GO:0008652">
    <property type="term" value="P:amino acid biosynthetic process"/>
    <property type="evidence" value="ECO:0007669"/>
    <property type="project" value="UniProtKB-ARBA"/>
</dbReference>
<dbReference type="Pfam" id="PF01063">
    <property type="entry name" value="Aminotran_4"/>
    <property type="match status" value="1"/>
</dbReference>
<gene>
    <name evidence="4" type="ORF">Clopa_2981</name>
</gene>
<name>R4K3V3_CLOPA</name>
<dbReference type="GO" id="GO:0046394">
    <property type="term" value="P:carboxylic acid biosynthetic process"/>
    <property type="evidence" value="ECO:0007669"/>
    <property type="project" value="UniProtKB-ARBA"/>
</dbReference>
<dbReference type="KEGG" id="cpas:Clopa_2981"/>
<dbReference type="Proteomes" id="UP000013523">
    <property type="component" value="Chromosome"/>
</dbReference>
<dbReference type="FunFam" id="3.20.10.10:FF:000002">
    <property type="entry name" value="D-alanine aminotransferase"/>
    <property type="match status" value="1"/>
</dbReference>
<keyword evidence="4" id="KW-0456">Lyase</keyword>